<evidence type="ECO:0000313" key="9">
    <source>
        <dbReference type="EMBL" id="CAB3377661.1"/>
    </source>
</evidence>
<dbReference type="GO" id="GO:0005739">
    <property type="term" value="C:mitochondrion"/>
    <property type="evidence" value="ECO:0007669"/>
    <property type="project" value="UniProtKB-SubCell"/>
</dbReference>
<proteinExistence type="inferred from homology"/>
<dbReference type="GO" id="GO:0003735">
    <property type="term" value="F:structural constituent of ribosome"/>
    <property type="evidence" value="ECO:0007669"/>
    <property type="project" value="InterPro"/>
</dbReference>
<dbReference type="GO" id="GO:1990904">
    <property type="term" value="C:ribonucleoprotein complex"/>
    <property type="evidence" value="ECO:0007669"/>
    <property type="project" value="UniProtKB-KW"/>
</dbReference>
<evidence type="ECO:0000256" key="3">
    <source>
        <dbReference type="ARBA" id="ARBA00022946"/>
    </source>
</evidence>
<evidence type="ECO:0000256" key="5">
    <source>
        <dbReference type="ARBA" id="ARBA00023128"/>
    </source>
</evidence>
<name>A0A8S1DD27_9INSE</name>
<evidence type="ECO:0000256" key="1">
    <source>
        <dbReference type="ARBA" id="ARBA00004173"/>
    </source>
</evidence>
<accession>A0A8S1DD27</accession>
<sequence length="189" mass="22427">MLRNLVGRVFCQARPLLNGISLQQPILTSKFQHGAVQKVSSSLMSTSLCSSLQHFSPQPVNILSRICKPVVAEQKRTYFLNKFNLRTGRRKTNYDVIDRFYRLHWGMWIRVKAGRAKKLWRKSGKNKKRLRYHVMCNATQCTLLDKMVTGFWRRERFLVNDPYAPYHKRENFYQTRRKPMELPPLPQKN</sequence>
<dbReference type="InterPro" id="IPR037229">
    <property type="entry name" value="Ribosomal_bL35_sf"/>
</dbReference>
<protein>
    <recommendedName>
        <fullName evidence="7">Large ribosomal subunit protein bL35m</fullName>
    </recommendedName>
    <alternativeName>
        <fullName evidence="8">39S ribosomal protein L35, mitochondrial</fullName>
    </alternativeName>
</protein>
<keyword evidence="6" id="KW-0687">Ribonucleoprotein</keyword>
<keyword evidence="4" id="KW-0689">Ribosomal protein</keyword>
<dbReference type="InterPro" id="IPR021137">
    <property type="entry name" value="Ribosomal_bL35-like"/>
</dbReference>
<evidence type="ECO:0000256" key="2">
    <source>
        <dbReference type="ARBA" id="ARBA00006598"/>
    </source>
</evidence>
<evidence type="ECO:0000256" key="4">
    <source>
        <dbReference type="ARBA" id="ARBA00022980"/>
    </source>
</evidence>
<keyword evidence="10" id="KW-1185">Reference proteome</keyword>
<dbReference type="GO" id="GO:0006412">
    <property type="term" value="P:translation"/>
    <property type="evidence" value="ECO:0007669"/>
    <property type="project" value="InterPro"/>
</dbReference>
<dbReference type="OrthoDB" id="5847109at2759"/>
<dbReference type="Pfam" id="PF01632">
    <property type="entry name" value="Ribosomal_L35p"/>
    <property type="match status" value="1"/>
</dbReference>
<dbReference type="PANTHER" id="PTHR15909">
    <property type="entry name" value="39S RIBOSOMAL PROTEIN L35, MITOCHONDRIAL"/>
    <property type="match status" value="1"/>
</dbReference>
<comment type="subcellular location">
    <subcellularLocation>
        <location evidence="1">Mitochondrion</location>
    </subcellularLocation>
</comment>
<dbReference type="EMBL" id="CADEPI010000149">
    <property type="protein sequence ID" value="CAB3377661.1"/>
    <property type="molecule type" value="Genomic_DNA"/>
</dbReference>
<dbReference type="SUPFAM" id="SSF143034">
    <property type="entry name" value="L35p-like"/>
    <property type="match status" value="1"/>
</dbReference>
<keyword evidence="3" id="KW-0809">Transit peptide</keyword>
<evidence type="ECO:0000256" key="8">
    <source>
        <dbReference type="ARBA" id="ARBA00035418"/>
    </source>
</evidence>
<evidence type="ECO:0000256" key="7">
    <source>
        <dbReference type="ARBA" id="ARBA00035273"/>
    </source>
</evidence>
<dbReference type="PANTHER" id="PTHR15909:SF0">
    <property type="entry name" value="LARGE RIBOSOMAL SUBUNIT PROTEIN BL35M"/>
    <property type="match status" value="1"/>
</dbReference>
<dbReference type="AlphaFoldDB" id="A0A8S1DD27"/>
<comment type="caution">
    <text evidence="9">The sequence shown here is derived from an EMBL/GenBank/DDBJ whole genome shotgun (WGS) entry which is preliminary data.</text>
</comment>
<keyword evidence="5" id="KW-0496">Mitochondrion</keyword>
<reference evidence="9 10" key="1">
    <citation type="submission" date="2020-04" db="EMBL/GenBank/DDBJ databases">
        <authorList>
            <person name="Alioto T."/>
            <person name="Alioto T."/>
            <person name="Gomez Garrido J."/>
        </authorList>
    </citation>
    <scope>NUCLEOTIDE SEQUENCE [LARGE SCALE GENOMIC DNA]</scope>
</reference>
<organism evidence="9 10">
    <name type="scientific">Cloeon dipterum</name>
    <dbReference type="NCBI Taxonomy" id="197152"/>
    <lineage>
        <taxon>Eukaryota</taxon>
        <taxon>Metazoa</taxon>
        <taxon>Ecdysozoa</taxon>
        <taxon>Arthropoda</taxon>
        <taxon>Hexapoda</taxon>
        <taxon>Insecta</taxon>
        <taxon>Pterygota</taxon>
        <taxon>Palaeoptera</taxon>
        <taxon>Ephemeroptera</taxon>
        <taxon>Pisciforma</taxon>
        <taxon>Baetidae</taxon>
        <taxon>Cloeon</taxon>
    </lineage>
</organism>
<dbReference type="InterPro" id="IPR019338">
    <property type="entry name" value="Ribosomal_bL35m"/>
</dbReference>
<evidence type="ECO:0000313" key="10">
    <source>
        <dbReference type="Proteomes" id="UP000494165"/>
    </source>
</evidence>
<dbReference type="Proteomes" id="UP000494165">
    <property type="component" value="Unassembled WGS sequence"/>
</dbReference>
<gene>
    <name evidence="9" type="ORF">CLODIP_2_CD13612</name>
</gene>
<comment type="similarity">
    <text evidence="2">Belongs to the bacterial ribosomal protein bL35 family.</text>
</comment>
<dbReference type="GO" id="GO:0005840">
    <property type="term" value="C:ribosome"/>
    <property type="evidence" value="ECO:0007669"/>
    <property type="project" value="UniProtKB-KW"/>
</dbReference>
<evidence type="ECO:0000256" key="6">
    <source>
        <dbReference type="ARBA" id="ARBA00023274"/>
    </source>
</evidence>